<proteinExistence type="predicted"/>
<protein>
    <submittedName>
        <fullName evidence="1">Uncharacterized protein</fullName>
    </submittedName>
</protein>
<dbReference type="EMBL" id="CM046393">
    <property type="protein sequence ID" value="KAI8550870.1"/>
    <property type="molecule type" value="Genomic_DNA"/>
</dbReference>
<keyword evidence="2" id="KW-1185">Reference proteome</keyword>
<organism evidence="1 2">
    <name type="scientific">Rhododendron molle</name>
    <name type="common">Chinese azalea</name>
    <name type="synonym">Azalea mollis</name>
    <dbReference type="NCBI Taxonomy" id="49168"/>
    <lineage>
        <taxon>Eukaryota</taxon>
        <taxon>Viridiplantae</taxon>
        <taxon>Streptophyta</taxon>
        <taxon>Embryophyta</taxon>
        <taxon>Tracheophyta</taxon>
        <taxon>Spermatophyta</taxon>
        <taxon>Magnoliopsida</taxon>
        <taxon>eudicotyledons</taxon>
        <taxon>Gunneridae</taxon>
        <taxon>Pentapetalae</taxon>
        <taxon>asterids</taxon>
        <taxon>Ericales</taxon>
        <taxon>Ericaceae</taxon>
        <taxon>Ericoideae</taxon>
        <taxon>Rhodoreae</taxon>
        <taxon>Rhododendron</taxon>
    </lineage>
</organism>
<name>A0ACC0NCE5_RHOML</name>
<reference evidence="1" key="1">
    <citation type="submission" date="2022-02" db="EMBL/GenBank/DDBJ databases">
        <title>Plant Genome Project.</title>
        <authorList>
            <person name="Zhang R.-G."/>
        </authorList>
    </citation>
    <scope>NUCLEOTIDE SEQUENCE</scope>
    <source>
        <strain evidence="1">AT1</strain>
    </source>
</reference>
<gene>
    <name evidence="1" type="ORF">RHMOL_Rhmol06G0140900</name>
</gene>
<sequence length="53" mass="5864">MIRAAQSDQNVILRVPARNQQKKLPGRASSGQFFLNGSEKNCSDEALPGHFFC</sequence>
<evidence type="ECO:0000313" key="1">
    <source>
        <dbReference type="EMBL" id="KAI8550870.1"/>
    </source>
</evidence>
<accession>A0ACC0NCE5</accession>
<comment type="caution">
    <text evidence="1">The sequence shown here is derived from an EMBL/GenBank/DDBJ whole genome shotgun (WGS) entry which is preliminary data.</text>
</comment>
<evidence type="ECO:0000313" key="2">
    <source>
        <dbReference type="Proteomes" id="UP001062846"/>
    </source>
</evidence>
<dbReference type="Proteomes" id="UP001062846">
    <property type="component" value="Chromosome 6"/>
</dbReference>